<dbReference type="AlphaFoldDB" id="A0A0A1TC55"/>
<accession>A0A0A1TC55</accession>
<dbReference type="HOGENOM" id="CLU_794973_0_0_1"/>
<proteinExistence type="predicted"/>
<feature type="chain" id="PRO_5001989868" evidence="2">
    <location>
        <begin position="17"/>
        <end position="349"/>
    </location>
</feature>
<feature type="signal peptide" evidence="2">
    <location>
        <begin position="1"/>
        <end position="16"/>
    </location>
</feature>
<name>A0A0A1TC55_9HYPO</name>
<protein>
    <submittedName>
        <fullName evidence="3">Uncharacterized protein</fullName>
    </submittedName>
</protein>
<evidence type="ECO:0000256" key="2">
    <source>
        <dbReference type="SAM" id="SignalP"/>
    </source>
</evidence>
<evidence type="ECO:0000313" key="4">
    <source>
        <dbReference type="Proteomes" id="UP000039046"/>
    </source>
</evidence>
<dbReference type="EMBL" id="CDHN01000002">
    <property type="protein sequence ID" value="CEJ85294.1"/>
    <property type="molecule type" value="Genomic_DNA"/>
</dbReference>
<keyword evidence="2" id="KW-0732">Signal</keyword>
<feature type="region of interest" description="Disordered" evidence="1">
    <location>
        <begin position="78"/>
        <end position="116"/>
    </location>
</feature>
<gene>
    <name evidence="3" type="ORF">VHEMI03727</name>
</gene>
<sequence length="349" mass="38749">MKYAFALVTSIALVQASPVPSLACVPGVNGTSTALPCSLPSPMYTQPPVNPNSTVVSSTVVYKNAPKETLVGLAHVGVHRGSSSHPPKVTPGRNDKADNRTKKQPPVAPLVDGTGDEDPWLQPLTVESVCDLFDEMIILVQPFNAPQDSEEQYIKAMGRLDDWGNMLLELQSRIDQTPALNHVAQLEAASCFARVSFYKKTYHMKWLMLIPEKYSRAARKALAKLSHNMRLSQEFGWKCRILNNLEDAFEEHKSVAVKMYGVDTDTGTGQPHLLDGMFDDSLPEWWPTHAGTGTPDPRTPIRDWVRSKDVAWHHETGGFAEAIEEWHVTRQDDGTCPPLSKIDEKKWGL</sequence>
<organism evidence="3 4">
    <name type="scientific">[Torrubiella] hemipterigena</name>
    <dbReference type="NCBI Taxonomy" id="1531966"/>
    <lineage>
        <taxon>Eukaryota</taxon>
        <taxon>Fungi</taxon>
        <taxon>Dikarya</taxon>
        <taxon>Ascomycota</taxon>
        <taxon>Pezizomycotina</taxon>
        <taxon>Sordariomycetes</taxon>
        <taxon>Hypocreomycetidae</taxon>
        <taxon>Hypocreales</taxon>
        <taxon>Clavicipitaceae</taxon>
        <taxon>Clavicipitaceae incertae sedis</taxon>
        <taxon>'Torrubiella' clade</taxon>
    </lineage>
</organism>
<evidence type="ECO:0000256" key="1">
    <source>
        <dbReference type="SAM" id="MobiDB-lite"/>
    </source>
</evidence>
<keyword evidence="4" id="KW-1185">Reference proteome</keyword>
<dbReference type="Proteomes" id="UP000039046">
    <property type="component" value="Unassembled WGS sequence"/>
</dbReference>
<reference evidence="3 4" key="1">
    <citation type="journal article" date="2015" name="Genome Announc.">
        <title>Draft Genome Sequence and Gene Annotation of the Entomopathogenic Fungus Verticillium hemipterigenum.</title>
        <authorList>
            <person name="Horn F."/>
            <person name="Habel A."/>
            <person name="Scharf D.H."/>
            <person name="Dworschak J."/>
            <person name="Brakhage A.A."/>
            <person name="Guthke R."/>
            <person name="Hertweck C."/>
            <person name="Linde J."/>
        </authorList>
    </citation>
    <scope>NUCLEOTIDE SEQUENCE [LARGE SCALE GENOMIC DNA]</scope>
</reference>
<evidence type="ECO:0000313" key="3">
    <source>
        <dbReference type="EMBL" id="CEJ85294.1"/>
    </source>
</evidence>